<dbReference type="STRING" id="329046.A0A1Y2CTX1"/>
<reference evidence="3 4" key="1">
    <citation type="submission" date="2016-07" db="EMBL/GenBank/DDBJ databases">
        <title>Pervasive Adenine N6-methylation of Active Genes in Fungi.</title>
        <authorList>
            <consortium name="DOE Joint Genome Institute"/>
            <person name="Mondo S.J."/>
            <person name="Dannebaum R.O."/>
            <person name="Kuo R.C."/>
            <person name="Labutti K."/>
            <person name="Haridas S."/>
            <person name="Kuo A."/>
            <person name="Salamov A."/>
            <person name="Ahrendt S.R."/>
            <person name="Lipzen A."/>
            <person name="Sullivan W."/>
            <person name="Andreopoulos W.B."/>
            <person name="Clum A."/>
            <person name="Lindquist E."/>
            <person name="Daum C."/>
            <person name="Ramamoorthy G.K."/>
            <person name="Gryganskyi A."/>
            <person name="Culley D."/>
            <person name="Magnuson J.K."/>
            <person name="James T.Y."/>
            <person name="O'Malley M.A."/>
            <person name="Stajich J.E."/>
            <person name="Spatafora J.W."/>
            <person name="Visel A."/>
            <person name="Grigoriev I.V."/>
        </authorList>
    </citation>
    <scope>NUCLEOTIDE SEQUENCE [LARGE SCALE GENOMIC DNA]</scope>
    <source>
        <strain evidence="3 4">JEL800</strain>
    </source>
</reference>
<dbReference type="InterPro" id="IPR002110">
    <property type="entry name" value="Ankyrin_rpt"/>
</dbReference>
<organism evidence="3 4">
    <name type="scientific">Rhizoclosmatium globosum</name>
    <dbReference type="NCBI Taxonomy" id="329046"/>
    <lineage>
        <taxon>Eukaryota</taxon>
        <taxon>Fungi</taxon>
        <taxon>Fungi incertae sedis</taxon>
        <taxon>Chytridiomycota</taxon>
        <taxon>Chytridiomycota incertae sedis</taxon>
        <taxon>Chytridiomycetes</taxon>
        <taxon>Chytridiales</taxon>
        <taxon>Chytriomycetaceae</taxon>
        <taxon>Rhizoclosmatium</taxon>
    </lineage>
</organism>
<proteinExistence type="predicted"/>
<evidence type="ECO:0000313" key="3">
    <source>
        <dbReference type="EMBL" id="ORY50471.1"/>
    </source>
</evidence>
<keyword evidence="4" id="KW-1185">Reference proteome</keyword>
<dbReference type="OrthoDB" id="76098at2759"/>
<gene>
    <name evidence="3" type="ORF">BCR33DRAFT_713264</name>
</gene>
<dbReference type="PANTHER" id="PTHR24198">
    <property type="entry name" value="ANKYRIN REPEAT AND PROTEIN KINASE DOMAIN-CONTAINING PROTEIN"/>
    <property type="match status" value="1"/>
</dbReference>
<accession>A0A1Y2CTX1</accession>
<keyword evidence="2" id="KW-0040">ANK repeat</keyword>
<sequence length="586" mass="65346">MTTNASPLNSPPLTTSATTLASLSIEELQEIMLWLPFNPSILEFALTSKHIFSASVYGSVNFSLAFLTAKIAQSGNKDVWDWTRYKKIKDEWKHFPFNIQVAMFHHMLTGPIQANPIEKALQKESYFINLCMCITEAQALDLVDTLVTEFKYDSSMNSDRLLRWSCSLGNDGIVRKCLENSATDPSVFANLPLNAACSFGHSEIMEMLLNDPRLSTENLLKTLVMFGLEKELEKWLLDPRVDPSAKENDALHQAIVQGHNGIFKLLLADPRVNPVVGELLFGTARYNRLEMMDLVLQDPRVTPPNAALNTAVNRGYTDIVKRLLKDGRVDPANHANQCICVAAQSGFAEICEVLLTDPSVDPSARRNLPLIKGIQNGFLEVVRVLVADPRVDPAANGNLEIGFAARFGNIEICKLLLADWNVDPSANDHAAFMFAIETENFPVVELFLKDARIDPNCDDNAALQVASSWKMMDVILMNPRFKSNTLSMNQLYQYIQEGSFETSRKLLSDVRISPKLKGSEILLDCVRSGNIRVLKLILEDPSVRELEKGFAAVAIANKLGNKEMGRLLMHDDRITAQMENVMFLGV</sequence>
<evidence type="ECO:0000313" key="4">
    <source>
        <dbReference type="Proteomes" id="UP000193642"/>
    </source>
</evidence>
<comment type="caution">
    <text evidence="3">The sequence shown here is derived from an EMBL/GenBank/DDBJ whole genome shotgun (WGS) entry which is preliminary data.</text>
</comment>
<protein>
    <submittedName>
        <fullName evidence="3">Uncharacterized protein</fullName>
    </submittedName>
</protein>
<dbReference type="EMBL" id="MCGO01000007">
    <property type="protein sequence ID" value="ORY50471.1"/>
    <property type="molecule type" value="Genomic_DNA"/>
</dbReference>
<dbReference type="Pfam" id="PF12796">
    <property type="entry name" value="Ank_2"/>
    <property type="match status" value="2"/>
</dbReference>
<dbReference type="Proteomes" id="UP000193642">
    <property type="component" value="Unassembled WGS sequence"/>
</dbReference>
<dbReference type="SUPFAM" id="SSF48403">
    <property type="entry name" value="Ankyrin repeat"/>
    <property type="match status" value="2"/>
</dbReference>
<evidence type="ECO:0000256" key="2">
    <source>
        <dbReference type="ARBA" id="ARBA00023043"/>
    </source>
</evidence>
<evidence type="ECO:0000256" key="1">
    <source>
        <dbReference type="ARBA" id="ARBA00022737"/>
    </source>
</evidence>
<keyword evidence="1" id="KW-0677">Repeat</keyword>
<name>A0A1Y2CTX1_9FUNG</name>
<dbReference type="AlphaFoldDB" id="A0A1Y2CTX1"/>
<dbReference type="PANTHER" id="PTHR24198:SF165">
    <property type="entry name" value="ANKYRIN REPEAT-CONTAINING PROTEIN-RELATED"/>
    <property type="match status" value="1"/>
</dbReference>
<dbReference type="InterPro" id="IPR036770">
    <property type="entry name" value="Ankyrin_rpt-contain_sf"/>
</dbReference>
<dbReference type="Gene3D" id="1.25.40.20">
    <property type="entry name" value="Ankyrin repeat-containing domain"/>
    <property type="match status" value="3"/>
</dbReference>
<dbReference type="SMART" id="SM00248">
    <property type="entry name" value="ANK"/>
    <property type="match status" value="9"/>
</dbReference>